<dbReference type="GO" id="GO:0004803">
    <property type="term" value="F:transposase activity"/>
    <property type="evidence" value="ECO:0007669"/>
    <property type="project" value="InterPro"/>
</dbReference>
<evidence type="ECO:0000313" key="3">
    <source>
        <dbReference type="Proteomes" id="UP000053669"/>
    </source>
</evidence>
<dbReference type="AlphaFoldDB" id="A0A124HV19"/>
<name>A0A124HV19_9ACTN</name>
<feature type="domain" description="Transposase IS110-like N-terminal" evidence="1">
    <location>
        <begin position="24"/>
        <end position="98"/>
    </location>
</feature>
<dbReference type="GO" id="GO:0006313">
    <property type="term" value="P:DNA transposition"/>
    <property type="evidence" value="ECO:0007669"/>
    <property type="project" value="InterPro"/>
</dbReference>
<evidence type="ECO:0000259" key="1">
    <source>
        <dbReference type="Pfam" id="PF01548"/>
    </source>
</evidence>
<evidence type="ECO:0000313" key="2">
    <source>
        <dbReference type="EMBL" id="KUN54936.1"/>
    </source>
</evidence>
<gene>
    <name evidence="2" type="ORF">AQJ46_49780</name>
</gene>
<proteinExistence type="predicted"/>
<dbReference type="Pfam" id="PF01548">
    <property type="entry name" value="DEDD_Tnp_IS110"/>
    <property type="match status" value="1"/>
</dbReference>
<dbReference type="RefSeq" id="WP_059211984.1">
    <property type="nucleotide sequence ID" value="NZ_KQ948690.1"/>
</dbReference>
<reference evidence="2 3" key="1">
    <citation type="submission" date="2015-10" db="EMBL/GenBank/DDBJ databases">
        <title>Draft genome sequence of Streptomyces canus DSM 40017, type strain for the species Streptomyces canus.</title>
        <authorList>
            <person name="Ruckert C."/>
            <person name="Winkler A."/>
            <person name="Kalinowski J."/>
            <person name="Kampfer P."/>
            <person name="Glaeser S."/>
        </authorList>
    </citation>
    <scope>NUCLEOTIDE SEQUENCE [LARGE SCALE GENOMIC DNA]</scope>
    <source>
        <strain evidence="2 3">DSM 40017</strain>
    </source>
</reference>
<accession>A0A124HV19</accession>
<organism evidence="2 3">
    <name type="scientific">Streptomyces canus</name>
    <dbReference type="NCBI Taxonomy" id="58343"/>
    <lineage>
        <taxon>Bacteria</taxon>
        <taxon>Bacillati</taxon>
        <taxon>Actinomycetota</taxon>
        <taxon>Actinomycetes</taxon>
        <taxon>Kitasatosporales</taxon>
        <taxon>Streptomycetaceae</taxon>
        <taxon>Streptomyces</taxon>
        <taxon>Streptomyces aurantiacus group</taxon>
    </lineage>
</organism>
<dbReference type="InterPro" id="IPR002525">
    <property type="entry name" value="Transp_IS110-like_N"/>
</dbReference>
<dbReference type="GO" id="GO:0003677">
    <property type="term" value="F:DNA binding"/>
    <property type="evidence" value="ECO:0007669"/>
    <property type="project" value="InterPro"/>
</dbReference>
<sequence>MRVDDSGRRLGIAALVLVVTSGSDAGRLLGTAQFATTPAGHRQLLSWLKRHGTVILIGVEGTGAYGAGLTRYLHTQHVRVVEVDRPDRSLRRHEGKSDLGFTFQARRARSRKGKNFTNFLPAISKEDLKKISGEVRSWRLHLRIGLTFAAGLRRSRVMSGS</sequence>
<dbReference type="Proteomes" id="UP000053669">
    <property type="component" value="Unassembled WGS sequence"/>
</dbReference>
<comment type="caution">
    <text evidence="2">The sequence shown here is derived from an EMBL/GenBank/DDBJ whole genome shotgun (WGS) entry which is preliminary data.</text>
</comment>
<protein>
    <recommendedName>
        <fullName evidence="1">Transposase IS110-like N-terminal domain-containing protein</fullName>
    </recommendedName>
</protein>
<dbReference type="EMBL" id="LMWU01000082">
    <property type="protein sequence ID" value="KUN54936.1"/>
    <property type="molecule type" value="Genomic_DNA"/>
</dbReference>